<name>A0A100XZX4_9EURY</name>
<keyword evidence="2" id="KW-1185">Reference proteome</keyword>
<protein>
    <submittedName>
        <fullName evidence="1">Uncharacterized protein</fullName>
    </submittedName>
</protein>
<comment type="caution">
    <text evidence="1">The sequence shown here is derived from an EMBL/GenBank/DDBJ whole genome shotgun (WGS) entry which is preliminary data.</text>
</comment>
<dbReference type="OrthoDB" id="87890at2157"/>
<dbReference type="EMBL" id="LLYW01000001">
    <property type="protein sequence ID" value="KUH34830.1"/>
    <property type="molecule type" value="Genomic_DNA"/>
</dbReference>
<gene>
    <name evidence="1" type="ORF">APY94_00200</name>
</gene>
<evidence type="ECO:0000313" key="2">
    <source>
        <dbReference type="Proteomes" id="UP000053462"/>
    </source>
</evidence>
<organism evidence="1 2">
    <name type="scientific">Thermococcus celericrescens</name>
    <dbReference type="NCBI Taxonomy" id="227598"/>
    <lineage>
        <taxon>Archaea</taxon>
        <taxon>Methanobacteriati</taxon>
        <taxon>Methanobacteriota</taxon>
        <taxon>Thermococci</taxon>
        <taxon>Thermococcales</taxon>
        <taxon>Thermococcaceae</taxon>
        <taxon>Thermococcus</taxon>
    </lineage>
</organism>
<evidence type="ECO:0000313" key="1">
    <source>
        <dbReference type="EMBL" id="KUH34830.1"/>
    </source>
</evidence>
<proteinExistence type="predicted"/>
<accession>A0A100XZX4</accession>
<reference evidence="1 2" key="1">
    <citation type="submission" date="2015-10" db="EMBL/GenBank/DDBJ databases">
        <title>Draft genome sequence of Thermococcus celericrescens strain DSM 17994.</title>
        <authorList>
            <person name="Hong S.-J."/>
            <person name="Park C.-E."/>
            <person name="Shin J.-H."/>
        </authorList>
    </citation>
    <scope>NUCLEOTIDE SEQUENCE [LARGE SCALE GENOMIC DNA]</scope>
    <source>
        <strain evidence="1 2">DSM 17994</strain>
    </source>
</reference>
<dbReference type="STRING" id="227598.APY94_00200"/>
<dbReference type="AlphaFoldDB" id="A0A100XZX4"/>
<dbReference type="Proteomes" id="UP000053462">
    <property type="component" value="Unassembled WGS sequence"/>
</dbReference>
<sequence length="176" mass="20941">MEGSVEYQVNLKYIKKAFLPVTREQKLAEFVPVFNVMGAGEQKKVPGKVEARARVYLPEFLNFAKKLGFKVEANESLLKWLNLPPSKRERLEYSGNKRIILRTSDDYAYLRLMVYGVVMAVLKTPAEWGQLEEYVLSMEPIQLRFWASRFKNTYWKYKNRRKLDYLARRFLEVEWI</sequence>